<dbReference type="GO" id="GO:0006888">
    <property type="term" value="P:endoplasmic reticulum to Golgi vesicle-mediated transport"/>
    <property type="evidence" value="ECO:0007669"/>
    <property type="project" value="TreeGrafter"/>
</dbReference>
<dbReference type="GO" id="GO:0005783">
    <property type="term" value="C:endoplasmic reticulum"/>
    <property type="evidence" value="ECO:0007669"/>
    <property type="project" value="TreeGrafter"/>
</dbReference>
<dbReference type="InterPro" id="IPR016024">
    <property type="entry name" value="ARM-type_fold"/>
</dbReference>
<dbReference type="SUPFAM" id="SSF49348">
    <property type="entry name" value="Clathrin adaptor appendage domain"/>
    <property type="match status" value="1"/>
</dbReference>
<dbReference type="InterPro" id="IPR017106">
    <property type="entry name" value="Coatomer_gsu"/>
</dbReference>
<evidence type="ECO:0000313" key="4">
    <source>
        <dbReference type="Proteomes" id="UP000054047"/>
    </source>
</evidence>
<dbReference type="GO" id="GO:0030126">
    <property type="term" value="C:COPI vesicle coat"/>
    <property type="evidence" value="ECO:0007669"/>
    <property type="project" value="InterPro"/>
</dbReference>
<proteinExistence type="predicted"/>
<dbReference type="InterPro" id="IPR013041">
    <property type="entry name" value="Clathrin_app_Ig-like_sf"/>
</dbReference>
<dbReference type="PANTHER" id="PTHR10261">
    <property type="entry name" value="COATOMER SUBUNIT GAMMA"/>
    <property type="match status" value="1"/>
</dbReference>
<dbReference type="AlphaFoldDB" id="A0A0C2GLP7"/>
<feature type="domain" description="Coatomer gamma subunit appendage Ig-like subdomain" evidence="2">
    <location>
        <begin position="126"/>
        <end position="172"/>
    </location>
</feature>
<keyword evidence="4" id="KW-1185">Reference proteome</keyword>
<dbReference type="OrthoDB" id="1931905at2759"/>
<comment type="subcellular location">
    <subcellularLocation>
        <location evidence="1">Endomembrane system</location>
        <topology evidence="1">Peripheral membrane protein</topology>
        <orientation evidence="1">Cytoplasmic side</orientation>
    </subcellularLocation>
</comment>
<evidence type="ECO:0000256" key="1">
    <source>
        <dbReference type="ARBA" id="ARBA00029433"/>
    </source>
</evidence>
<dbReference type="GO" id="GO:0000139">
    <property type="term" value="C:Golgi membrane"/>
    <property type="evidence" value="ECO:0007669"/>
    <property type="project" value="TreeGrafter"/>
</dbReference>
<dbReference type="Pfam" id="PF08752">
    <property type="entry name" value="COP-gamma_platf"/>
    <property type="match status" value="1"/>
</dbReference>
<dbReference type="InterPro" id="IPR037067">
    <property type="entry name" value="Coatomer_gsu_app_sf"/>
</dbReference>
<dbReference type="SUPFAM" id="SSF48371">
    <property type="entry name" value="ARM repeat"/>
    <property type="match status" value="1"/>
</dbReference>
<feature type="non-terminal residue" evidence="3">
    <location>
        <position position="1"/>
    </location>
</feature>
<dbReference type="GO" id="GO:0006886">
    <property type="term" value="P:intracellular protein transport"/>
    <property type="evidence" value="ECO:0007669"/>
    <property type="project" value="InterPro"/>
</dbReference>
<dbReference type="GO" id="GO:0009306">
    <property type="term" value="P:protein secretion"/>
    <property type="evidence" value="ECO:0007669"/>
    <property type="project" value="TreeGrafter"/>
</dbReference>
<dbReference type="Gene3D" id="1.25.10.10">
    <property type="entry name" value="Leucine-rich Repeat Variant"/>
    <property type="match status" value="1"/>
</dbReference>
<evidence type="ECO:0000313" key="3">
    <source>
        <dbReference type="EMBL" id="KIH57996.1"/>
    </source>
</evidence>
<dbReference type="InterPro" id="IPR011989">
    <property type="entry name" value="ARM-like"/>
</dbReference>
<dbReference type="Gene3D" id="2.60.40.1480">
    <property type="entry name" value="Coatomer, gamma subunit, appendage domain"/>
    <property type="match status" value="1"/>
</dbReference>
<dbReference type="Proteomes" id="UP000054047">
    <property type="component" value="Unassembled WGS sequence"/>
</dbReference>
<dbReference type="PANTHER" id="PTHR10261:SF0">
    <property type="entry name" value="COATOMER SUBUNIT GAMMA-2"/>
    <property type="match status" value="1"/>
</dbReference>
<dbReference type="GO" id="GO:0005198">
    <property type="term" value="F:structural molecule activity"/>
    <property type="evidence" value="ECO:0007669"/>
    <property type="project" value="InterPro"/>
</dbReference>
<dbReference type="InterPro" id="IPR013040">
    <property type="entry name" value="Coatomer_gsu_app_Ig-like_dom"/>
</dbReference>
<dbReference type="GO" id="GO:0072384">
    <property type="term" value="P:organelle transport along microtubule"/>
    <property type="evidence" value="ECO:0007669"/>
    <property type="project" value="TreeGrafter"/>
</dbReference>
<dbReference type="EMBL" id="KN733667">
    <property type="protein sequence ID" value="KIH57996.1"/>
    <property type="molecule type" value="Genomic_DNA"/>
</dbReference>
<sequence length="173" mass="19072">VRAAAVTALAKFGAQCAELRPSIQVLLKRCLLDSDDEVRDRATFYLTLLADAAAPVINNFVLDGLQVLPSSLERCLFDYVRGDSFNTPFDLRVVPVTSQPLSQPEKRAPVLADVPVEKPVVAKKEPYAEQLAQIPEFAQLGPLFHSSARVALTDDVTEYTVQAVKHIFTNHVR</sequence>
<protein>
    <recommendedName>
        <fullName evidence="2">Coatomer gamma subunit appendage Ig-like subdomain domain-containing protein</fullName>
    </recommendedName>
</protein>
<dbReference type="GO" id="GO:0005793">
    <property type="term" value="C:endoplasmic reticulum-Golgi intermediate compartment"/>
    <property type="evidence" value="ECO:0007669"/>
    <property type="project" value="TreeGrafter"/>
</dbReference>
<organism evidence="3 4">
    <name type="scientific">Ancylostoma duodenale</name>
    <dbReference type="NCBI Taxonomy" id="51022"/>
    <lineage>
        <taxon>Eukaryota</taxon>
        <taxon>Metazoa</taxon>
        <taxon>Ecdysozoa</taxon>
        <taxon>Nematoda</taxon>
        <taxon>Chromadorea</taxon>
        <taxon>Rhabditida</taxon>
        <taxon>Rhabditina</taxon>
        <taxon>Rhabditomorpha</taxon>
        <taxon>Strongyloidea</taxon>
        <taxon>Ancylostomatidae</taxon>
        <taxon>Ancylostomatinae</taxon>
        <taxon>Ancylostoma</taxon>
    </lineage>
</organism>
<gene>
    <name evidence="3" type="ORF">ANCDUO_11810</name>
</gene>
<reference evidence="3 4" key="1">
    <citation type="submission" date="2013-12" db="EMBL/GenBank/DDBJ databases">
        <title>Draft genome of the parsitic nematode Ancylostoma duodenale.</title>
        <authorList>
            <person name="Mitreva M."/>
        </authorList>
    </citation>
    <scope>NUCLEOTIDE SEQUENCE [LARGE SCALE GENOMIC DNA]</scope>
    <source>
        <strain evidence="3 4">Zhejiang</strain>
    </source>
</reference>
<dbReference type="GO" id="GO:0006891">
    <property type="term" value="P:intra-Golgi vesicle-mediated transport"/>
    <property type="evidence" value="ECO:0007669"/>
    <property type="project" value="TreeGrafter"/>
</dbReference>
<name>A0A0C2GLP7_9BILA</name>
<accession>A0A0C2GLP7</accession>
<evidence type="ECO:0000259" key="2">
    <source>
        <dbReference type="Pfam" id="PF08752"/>
    </source>
</evidence>